<proteinExistence type="predicted"/>
<dbReference type="SMART" id="SM00086">
    <property type="entry name" value="PAC"/>
    <property type="match status" value="5"/>
</dbReference>
<feature type="domain" description="PAC" evidence="12">
    <location>
        <begin position="475"/>
        <end position="527"/>
    </location>
</feature>
<dbReference type="PRINTS" id="PR00344">
    <property type="entry name" value="BCTRLSENSOR"/>
</dbReference>
<dbReference type="GO" id="GO:0000155">
    <property type="term" value="F:phosphorelay sensor kinase activity"/>
    <property type="evidence" value="ECO:0007669"/>
    <property type="project" value="InterPro"/>
</dbReference>
<dbReference type="Pfam" id="PF08448">
    <property type="entry name" value="PAS_4"/>
    <property type="match status" value="2"/>
</dbReference>
<evidence type="ECO:0000256" key="4">
    <source>
        <dbReference type="ARBA" id="ARBA00022679"/>
    </source>
</evidence>
<dbReference type="Gene3D" id="3.30.450.20">
    <property type="entry name" value="PAS domain"/>
    <property type="match status" value="5"/>
</dbReference>
<feature type="domain" description="PAS" evidence="11">
    <location>
        <begin position="402"/>
        <end position="474"/>
    </location>
</feature>
<name>A0A1I6SL29_9CAUL</name>
<dbReference type="RefSeq" id="WP_092311284.1">
    <property type="nucleotide sequence ID" value="NZ_FOZV01000005.1"/>
</dbReference>
<organism evidence="13 14">
    <name type="scientific">Brevundimonas viscosa</name>
    <dbReference type="NCBI Taxonomy" id="871741"/>
    <lineage>
        <taxon>Bacteria</taxon>
        <taxon>Pseudomonadati</taxon>
        <taxon>Pseudomonadota</taxon>
        <taxon>Alphaproteobacteria</taxon>
        <taxon>Caulobacterales</taxon>
        <taxon>Caulobacteraceae</taxon>
        <taxon>Brevundimonas</taxon>
    </lineage>
</organism>
<dbReference type="PROSITE" id="PS50109">
    <property type="entry name" value="HIS_KIN"/>
    <property type="match status" value="1"/>
</dbReference>
<keyword evidence="8" id="KW-0812">Transmembrane</keyword>
<feature type="domain" description="PAC" evidence="12">
    <location>
        <begin position="349"/>
        <end position="401"/>
    </location>
</feature>
<dbReference type="Pfam" id="PF02518">
    <property type="entry name" value="HATPase_c"/>
    <property type="match status" value="1"/>
</dbReference>
<evidence type="ECO:0000259" key="11">
    <source>
        <dbReference type="PROSITE" id="PS50112"/>
    </source>
</evidence>
<evidence type="ECO:0000256" key="7">
    <source>
        <dbReference type="SAM" id="Coils"/>
    </source>
</evidence>
<dbReference type="SMART" id="SM00448">
    <property type="entry name" value="REC"/>
    <property type="match status" value="1"/>
</dbReference>
<feature type="domain" description="PAS" evidence="11">
    <location>
        <begin position="824"/>
        <end position="866"/>
    </location>
</feature>
<accession>A0A1I6SL29</accession>
<dbReference type="InterPro" id="IPR001610">
    <property type="entry name" value="PAC"/>
</dbReference>
<feature type="domain" description="PAC" evidence="12">
    <location>
        <begin position="224"/>
        <end position="276"/>
    </location>
</feature>
<dbReference type="SMART" id="SM00388">
    <property type="entry name" value="HisKA"/>
    <property type="match status" value="1"/>
</dbReference>
<gene>
    <name evidence="13" type="ORF">SAMN05192570_2539</name>
</gene>
<dbReference type="PANTHER" id="PTHR43304:SF1">
    <property type="entry name" value="PAC DOMAIN-CONTAINING PROTEIN"/>
    <property type="match status" value="1"/>
</dbReference>
<dbReference type="CDD" id="cd00082">
    <property type="entry name" value="HisKA"/>
    <property type="match status" value="1"/>
</dbReference>
<dbReference type="SMART" id="SM00065">
    <property type="entry name" value="GAF"/>
    <property type="match status" value="1"/>
</dbReference>
<feature type="domain" description="PAC" evidence="12">
    <location>
        <begin position="771"/>
        <end position="823"/>
    </location>
</feature>
<evidence type="ECO:0000259" key="12">
    <source>
        <dbReference type="PROSITE" id="PS50113"/>
    </source>
</evidence>
<dbReference type="STRING" id="871741.SAMN05192570_2539"/>
<dbReference type="PROSITE" id="PS50112">
    <property type="entry name" value="PAS"/>
    <property type="match status" value="4"/>
</dbReference>
<feature type="transmembrane region" description="Helical" evidence="8">
    <location>
        <begin position="106"/>
        <end position="128"/>
    </location>
</feature>
<feature type="transmembrane region" description="Helical" evidence="8">
    <location>
        <begin position="79"/>
        <end position="100"/>
    </location>
</feature>
<dbReference type="PANTHER" id="PTHR43304">
    <property type="entry name" value="PHYTOCHROME-LIKE PROTEIN CPH1"/>
    <property type="match status" value="1"/>
</dbReference>
<comment type="catalytic activity">
    <reaction evidence="1">
        <text>ATP + protein L-histidine = ADP + protein N-phospho-L-histidine.</text>
        <dbReference type="EC" id="2.7.13.3"/>
    </reaction>
</comment>
<dbReference type="SUPFAM" id="SSF55781">
    <property type="entry name" value="GAF domain-like"/>
    <property type="match status" value="1"/>
</dbReference>
<dbReference type="InterPro" id="IPR003018">
    <property type="entry name" value="GAF"/>
</dbReference>
<keyword evidence="5" id="KW-0418">Kinase</keyword>
<evidence type="ECO:0000259" key="9">
    <source>
        <dbReference type="PROSITE" id="PS50109"/>
    </source>
</evidence>
<dbReference type="InterPro" id="IPR035965">
    <property type="entry name" value="PAS-like_dom_sf"/>
</dbReference>
<dbReference type="InterPro" id="IPR036890">
    <property type="entry name" value="HATPase_C_sf"/>
</dbReference>
<dbReference type="SUPFAM" id="SSF55874">
    <property type="entry name" value="ATPase domain of HSP90 chaperone/DNA topoisomerase II/histidine kinase"/>
    <property type="match status" value="1"/>
</dbReference>
<dbReference type="Gene3D" id="1.10.287.130">
    <property type="match status" value="1"/>
</dbReference>
<dbReference type="PROSITE" id="PS50113">
    <property type="entry name" value="PAC"/>
    <property type="match status" value="5"/>
</dbReference>
<dbReference type="InterPro" id="IPR013656">
    <property type="entry name" value="PAS_4"/>
</dbReference>
<feature type="domain" description="Response regulatory" evidence="10">
    <location>
        <begin position="1228"/>
        <end position="1342"/>
    </location>
</feature>
<dbReference type="Proteomes" id="UP000198788">
    <property type="component" value="Unassembled WGS sequence"/>
</dbReference>
<dbReference type="SUPFAM" id="SSF52172">
    <property type="entry name" value="CheY-like"/>
    <property type="match status" value="1"/>
</dbReference>
<keyword evidence="7" id="KW-0175">Coiled coil</keyword>
<dbReference type="InterPro" id="IPR001789">
    <property type="entry name" value="Sig_transdc_resp-reg_receiver"/>
</dbReference>
<keyword evidence="14" id="KW-1185">Reference proteome</keyword>
<feature type="transmembrane region" description="Helical" evidence="8">
    <location>
        <begin position="28"/>
        <end position="45"/>
    </location>
</feature>
<dbReference type="Gene3D" id="3.30.450.40">
    <property type="match status" value="1"/>
</dbReference>
<dbReference type="Gene3D" id="3.30.565.10">
    <property type="entry name" value="Histidine kinase-like ATPase, C-terminal domain"/>
    <property type="match status" value="1"/>
</dbReference>
<reference evidence="14" key="1">
    <citation type="submission" date="2016-10" db="EMBL/GenBank/DDBJ databases">
        <authorList>
            <person name="Varghese N."/>
            <person name="Submissions S."/>
        </authorList>
    </citation>
    <scope>NUCLEOTIDE SEQUENCE [LARGE SCALE GENOMIC DNA]</scope>
    <source>
        <strain evidence="14">CGMCC 1.10683</strain>
    </source>
</reference>
<dbReference type="InterPro" id="IPR003594">
    <property type="entry name" value="HATPase_dom"/>
</dbReference>
<dbReference type="SMART" id="SM00387">
    <property type="entry name" value="HATPase_c"/>
    <property type="match status" value="1"/>
</dbReference>
<dbReference type="InterPro" id="IPR013655">
    <property type="entry name" value="PAS_fold_3"/>
</dbReference>
<keyword evidence="8" id="KW-0472">Membrane</keyword>
<dbReference type="EMBL" id="FOZV01000005">
    <property type="protein sequence ID" value="SFS77639.1"/>
    <property type="molecule type" value="Genomic_DNA"/>
</dbReference>
<feature type="domain" description="PAS" evidence="11">
    <location>
        <begin position="277"/>
        <end position="347"/>
    </location>
</feature>
<dbReference type="Pfam" id="PF00512">
    <property type="entry name" value="HisKA"/>
    <property type="match status" value="1"/>
</dbReference>
<dbReference type="CDD" id="cd00130">
    <property type="entry name" value="PAS"/>
    <property type="match status" value="5"/>
</dbReference>
<evidence type="ECO:0000256" key="1">
    <source>
        <dbReference type="ARBA" id="ARBA00000085"/>
    </source>
</evidence>
<evidence type="ECO:0000259" key="10">
    <source>
        <dbReference type="PROSITE" id="PS50110"/>
    </source>
</evidence>
<evidence type="ECO:0000256" key="3">
    <source>
        <dbReference type="ARBA" id="ARBA00022553"/>
    </source>
</evidence>
<feature type="domain" description="Histidine kinase" evidence="9">
    <location>
        <begin position="986"/>
        <end position="1206"/>
    </location>
</feature>
<dbReference type="EC" id="2.7.13.3" evidence="2"/>
<feature type="domain" description="PAS" evidence="11">
    <location>
        <begin position="698"/>
        <end position="757"/>
    </location>
</feature>
<feature type="coiled-coil region" evidence="7">
    <location>
        <begin position="936"/>
        <end position="970"/>
    </location>
</feature>
<keyword evidence="3 6" id="KW-0597">Phosphoprotein</keyword>
<evidence type="ECO:0000256" key="2">
    <source>
        <dbReference type="ARBA" id="ARBA00012438"/>
    </source>
</evidence>
<evidence type="ECO:0000256" key="6">
    <source>
        <dbReference type="PROSITE-ProRule" id="PRU00169"/>
    </source>
</evidence>
<dbReference type="SUPFAM" id="SSF47384">
    <property type="entry name" value="Homodimeric domain of signal transducing histidine kinase"/>
    <property type="match status" value="1"/>
</dbReference>
<feature type="modified residue" description="4-aspartylphosphate" evidence="6">
    <location>
        <position position="1277"/>
    </location>
</feature>
<dbReference type="Pfam" id="PF00072">
    <property type="entry name" value="Response_reg"/>
    <property type="match status" value="1"/>
</dbReference>
<dbReference type="PROSITE" id="PS50110">
    <property type="entry name" value="RESPONSE_REGULATORY"/>
    <property type="match status" value="1"/>
</dbReference>
<feature type="transmembrane region" description="Helical" evidence="8">
    <location>
        <begin position="51"/>
        <end position="72"/>
    </location>
</feature>
<dbReference type="InterPro" id="IPR000014">
    <property type="entry name" value="PAS"/>
</dbReference>
<sequence>MGAVTGLRRLVDIDWGVRRLARVGRRPWWASVLIGLACAAAMLLLRKLLSGFYAEVTGFMILLPAVIAAALAGGRIAGLTALFTCLFGGWLIVGWGALGAGVGNRLGVVATTNFIVVGLFSTVVAASLRKTLWRLDATVEDLQASAARIDETEGRLHLISELAPVMLWMSDEHGACVHLNEALRRFWGLADSGADLDFSRFLHADDRERVLATTIAAAETHRRFEVEARYRRGDGAWRTLHTDARPRFDAEGVFRGMIGVNVDVTDARAAEAALREREAQLQAMVDQASAGIARVALDGSILSANARYAEILGVPYDKVVGLTTEAVSHPDDLERTREALREALRSGGAQLEKRYLRPDGSVVWVVISLRALTGPGGLVEGYIAVIVDITDAKTAEAALRESEARFRLMADTAPSPVWLTNAEGEVEFANSALVDFYGQPADRLLGHVWRTALHPEDVAQVAEAQEAHRPLREPYGFEARFRRGDGAWRWMRVAVNPRFSVDGVFLGYVGMSFDVTDSREAIEAMARQERRQSFLLGLIDSLRDLTTPEAVMARVEEALGAELRAARVGYGEVDQQRGLVFMSRDWTTGVASAAGEFRLEDLGAGLIADLAEGRTIRIRDVREDPRTLDALPVFERLGTRSLMRTPLIRSGRLRAFLYAHDSEARSWTDEECDLLQEVAARTWAEIERTRAEAEVRESEERFRAIADTAPVLIWVTGPDRVRAFVNQAYVAFSGGSYEEARLLEWREMLHPDDQERIVAESLAGEATGQPFSLEARYRRHDGVYRWLKSFSRPRFGAGGETIGFVGVAFDVTEMRESQARLLESETRFRTVADSAPVQIWMTDPEGEIAFANRRYKAFFNVGEENLRQSWAATAERFGLQDFRAAFEHAVELRDRFQGLMEIDHPQLGRRWLRCEGIPRFDGAGHFQGYVGANIDITEAKRAEQDLKRINELLEERVGEALAEKAKAEADLMHAQRMEAVGRLTGGVAHDFNNLLTVVIGALDMMLRSPDDRARQRKLGEAALAAARRGEGLTHQLLAFSRRQALRPEPTDLNALIRESEPLLRRAVGEAIEFRLKLRRGGARVNVDPAQFEAALLNLVVNARDALGDRGRVTVQTESCTVAPGEVPELPAGDFVCVSVTDNGAGMDPEVIERAFEPFFTTKAVGKGTGLGLSQVYGFARQSGGSVRIDSTVGEGTRIRIYLPPIQRRERTPSATPDAGTDAGLAGRRLLLVEDDPGVAAVALELLETLGLEVRSADTGPHALEALEAERFDLMLSDVVMPGGMTGIELARRCARDYPEMRIVLTSGYAGEDVDEALADAPWPFLRKPYSGEQLAQVLGAGRGRNPDD</sequence>
<dbReference type="Pfam" id="PF08447">
    <property type="entry name" value="PAS_3"/>
    <property type="match status" value="3"/>
</dbReference>
<evidence type="ECO:0000313" key="14">
    <source>
        <dbReference type="Proteomes" id="UP000198788"/>
    </source>
</evidence>
<dbReference type="InterPro" id="IPR000700">
    <property type="entry name" value="PAS-assoc_C"/>
</dbReference>
<dbReference type="InterPro" id="IPR005467">
    <property type="entry name" value="His_kinase_dom"/>
</dbReference>
<dbReference type="Gene3D" id="3.40.50.2300">
    <property type="match status" value="1"/>
</dbReference>
<dbReference type="InterPro" id="IPR004358">
    <property type="entry name" value="Sig_transdc_His_kin-like_C"/>
</dbReference>
<evidence type="ECO:0000256" key="5">
    <source>
        <dbReference type="ARBA" id="ARBA00022777"/>
    </source>
</evidence>
<dbReference type="InterPro" id="IPR011006">
    <property type="entry name" value="CheY-like_superfamily"/>
</dbReference>
<dbReference type="SMART" id="SM00091">
    <property type="entry name" value="PAS"/>
    <property type="match status" value="5"/>
</dbReference>
<keyword evidence="4" id="KW-0808">Transferase</keyword>
<dbReference type="SUPFAM" id="SSF55785">
    <property type="entry name" value="PYP-like sensor domain (PAS domain)"/>
    <property type="match status" value="5"/>
</dbReference>
<dbReference type="InterPro" id="IPR003661">
    <property type="entry name" value="HisK_dim/P_dom"/>
</dbReference>
<feature type="domain" description="PAC" evidence="12">
    <location>
        <begin position="896"/>
        <end position="948"/>
    </location>
</feature>
<dbReference type="NCBIfam" id="TIGR00229">
    <property type="entry name" value="sensory_box"/>
    <property type="match status" value="5"/>
</dbReference>
<dbReference type="InterPro" id="IPR029016">
    <property type="entry name" value="GAF-like_dom_sf"/>
</dbReference>
<evidence type="ECO:0000313" key="13">
    <source>
        <dbReference type="EMBL" id="SFS77639.1"/>
    </source>
</evidence>
<keyword evidence="8" id="KW-1133">Transmembrane helix</keyword>
<dbReference type="Pfam" id="PF01590">
    <property type="entry name" value="GAF"/>
    <property type="match status" value="1"/>
</dbReference>
<dbReference type="InterPro" id="IPR052162">
    <property type="entry name" value="Sensor_kinase/Photoreceptor"/>
</dbReference>
<dbReference type="OrthoDB" id="7284568at2"/>
<dbReference type="InterPro" id="IPR036097">
    <property type="entry name" value="HisK_dim/P_sf"/>
</dbReference>
<evidence type="ECO:0000256" key="8">
    <source>
        <dbReference type="SAM" id="Phobius"/>
    </source>
</evidence>
<protein>
    <recommendedName>
        <fullName evidence="2">histidine kinase</fullName>
        <ecNumber evidence="2">2.7.13.3</ecNumber>
    </recommendedName>
</protein>